<dbReference type="RefSeq" id="XP_040764699.1">
    <property type="nucleotide sequence ID" value="XM_040907018.1"/>
</dbReference>
<accession>A0A165EFN5</accession>
<reference evidence="1 2" key="1">
    <citation type="journal article" date="2016" name="Mol. Biol. Evol.">
        <title>Comparative Genomics of Early-Diverging Mushroom-Forming Fungi Provides Insights into the Origins of Lignocellulose Decay Capabilities.</title>
        <authorList>
            <person name="Nagy L.G."/>
            <person name="Riley R."/>
            <person name="Tritt A."/>
            <person name="Adam C."/>
            <person name="Daum C."/>
            <person name="Floudas D."/>
            <person name="Sun H."/>
            <person name="Yadav J.S."/>
            <person name="Pangilinan J."/>
            <person name="Larsson K.H."/>
            <person name="Matsuura K."/>
            <person name="Barry K."/>
            <person name="Labutti K."/>
            <person name="Kuo R."/>
            <person name="Ohm R.A."/>
            <person name="Bhattacharya S.S."/>
            <person name="Shirouzu T."/>
            <person name="Yoshinaga Y."/>
            <person name="Martin F.M."/>
            <person name="Grigoriev I.V."/>
            <person name="Hibbett D.S."/>
        </authorList>
    </citation>
    <scope>NUCLEOTIDE SEQUENCE [LARGE SCALE GENOMIC DNA]</scope>
    <source>
        <strain evidence="1 2">93-53</strain>
    </source>
</reference>
<protein>
    <submittedName>
        <fullName evidence="1">Uncharacterized protein</fullName>
    </submittedName>
</protein>
<dbReference type="InParanoid" id="A0A165EFN5"/>
<evidence type="ECO:0000313" key="2">
    <source>
        <dbReference type="Proteomes" id="UP000076871"/>
    </source>
</evidence>
<sequence length="250" mass="27743">MSIGHPVLTFSQGIIAFIVHKCIKLWCFLTVGMELLRYSERTFGDRRSLISTEEAGFSLVPFDECSKISYGLRQGWTQAVLDTCFCTAACWMWLFSSYLECSVQELEDVHDHVIVDGSRSHVWKSVPQEHVNGHAFELAGGNSLGGSFKFNAMLYTHGFPTEYSSWSQVPGKLDCTSKTYGDTTVLHQDALTCTAVLCIDVQKGEKDIPEAEGVCIQALDGHLSSSFTGAWRKVILLANPITSSQILMLR</sequence>
<dbReference type="Gene3D" id="3.50.50.60">
    <property type="entry name" value="FAD/NAD(P)-binding domain"/>
    <property type="match status" value="1"/>
</dbReference>
<dbReference type="AlphaFoldDB" id="A0A165EFN5"/>
<dbReference type="GeneID" id="63824047"/>
<dbReference type="STRING" id="1314785.A0A165EFN5"/>
<proteinExistence type="predicted"/>
<keyword evidence="2" id="KW-1185">Reference proteome</keyword>
<dbReference type="InterPro" id="IPR036188">
    <property type="entry name" value="FAD/NAD-bd_sf"/>
</dbReference>
<dbReference type="Proteomes" id="UP000076871">
    <property type="component" value="Unassembled WGS sequence"/>
</dbReference>
<dbReference type="OrthoDB" id="269227at2759"/>
<evidence type="ECO:0000313" key="1">
    <source>
        <dbReference type="EMBL" id="KZT06959.1"/>
    </source>
</evidence>
<name>A0A165EFN5_9APHY</name>
<gene>
    <name evidence="1" type="ORF">LAESUDRAFT_713805</name>
</gene>
<dbReference type="EMBL" id="KV427621">
    <property type="protein sequence ID" value="KZT06959.1"/>
    <property type="molecule type" value="Genomic_DNA"/>
</dbReference>
<organism evidence="1 2">
    <name type="scientific">Laetiporus sulphureus 93-53</name>
    <dbReference type="NCBI Taxonomy" id="1314785"/>
    <lineage>
        <taxon>Eukaryota</taxon>
        <taxon>Fungi</taxon>
        <taxon>Dikarya</taxon>
        <taxon>Basidiomycota</taxon>
        <taxon>Agaricomycotina</taxon>
        <taxon>Agaricomycetes</taxon>
        <taxon>Polyporales</taxon>
        <taxon>Laetiporus</taxon>
    </lineage>
</organism>